<evidence type="ECO:0008006" key="4">
    <source>
        <dbReference type="Google" id="ProtNLM"/>
    </source>
</evidence>
<feature type="chain" id="PRO_5022239786" description="DUF1552 domain-containing protein" evidence="1">
    <location>
        <begin position="40"/>
        <end position="480"/>
    </location>
</feature>
<organism evidence="2 3">
    <name type="scientific">Stieleria marina</name>
    <dbReference type="NCBI Taxonomy" id="1930275"/>
    <lineage>
        <taxon>Bacteria</taxon>
        <taxon>Pseudomonadati</taxon>
        <taxon>Planctomycetota</taxon>
        <taxon>Planctomycetia</taxon>
        <taxon>Pirellulales</taxon>
        <taxon>Pirellulaceae</taxon>
        <taxon>Stieleria</taxon>
    </lineage>
</organism>
<dbReference type="EMBL" id="CP036526">
    <property type="protein sequence ID" value="QDT10550.1"/>
    <property type="molecule type" value="Genomic_DNA"/>
</dbReference>
<dbReference type="InterPro" id="IPR011447">
    <property type="entry name" value="DUF1552"/>
</dbReference>
<protein>
    <recommendedName>
        <fullName evidence="4">DUF1552 domain-containing protein</fullName>
    </recommendedName>
</protein>
<proteinExistence type="predicted"/>
<keyword evidence="1" id="KW-0732">Signal</keyword>
<dbReference type="AlphaFoldDB" id="A0A517NTV1"/>
<evidence type="ECO:0000313" key="2">
    <source>
        <dbReference type="EMBL" id="QDT10550.1"/>
    </source>
</evidence>
<gene>
    <name evidence="2" type="ORF">K239x_25070</name>
</gene>
<dbReference type="PROSITE" id="PS51318">
    <property type="entry name" value="TAT"/>
    <property type="match status" value="1"/>
</dbReference>
<dbReference type="RefSeq" id="WP_419189958.1">
    <property type="nucleotide sequence ID" value="NZ_CP036526.1"/>
</dbReference>
<keyword evidence="3" id="KW-1185">Reference proteome</keyword>
<evidence type="ECO:0000256" key="1">
    <source>
        <dbReference type="SAM" id="SignalP"/>
    </source>
</evidence>
<accession>A0A517NTV1</accession>
<name>A0A517NTV1_9BACT</name>
<dbReference type="Pfam" id="PF07586">
    <property type="entry name" value="HXXSHH"/>
    <property type="match status" value="1"/>
</dbReference>
<reference evidence="2 3" key="1">
    <citation type="submission" date="2019-02" db="EMBL/GenBank/DDBJ databases">
        <title>Deep-cultivation of Planctomycetes and their phenomic and genomic characterization uncovers novel biology.</title>
        <authorList>
            <person name="Wiegand S."/>
            <person name="Jogler M."/>
            <person name="Boedeker C."/>
            <person name="Pinto D."/>
            <person name="Vollmers J."/>
            <person name="Rivas-Marin E."/>
            <person name="Kohn T."/>
            <person name="Peeters S.H."/>
            <person name="Heuer A."/>
            <person name="Rast P."/>
            <person name="Oberbeckmann S."/>
            <person name="Bunk B."/>
            <person name="Jeske O."/>
            <person name="Meyerdierks A."/>
            <person name="Storesund J.E."/>
            <person name="Kallscheuer N."/>
            <person name="Luecker S."/>
            <person name="Lage O.M."/>
            <person name="Pohl T."/>
            <person name="Merkel B.J."/>
            <person name="Hornburger P."/>
            <person name="Mueller R.-W."/>
            <person name="Bruemmer F."/>
            <person name="Labrenz M."/>
            <person name="Spormann A.M."/>
            <person name="Op den Camp H."/>
            <person name="Overmann J."/>
            <person name="Amann R."/>
            <person name="Jetten M.S.M."/>
            <person name="Mascher T."/>
            <person name="Medema M.H."/>
            <person name="Devos D.P."/>
            <person name="Kaster A.-K."/>
            <person name="Ovreas L."/>
            <person name="Rohde M."/>
            <person name="Galperin M.Y."/>
            <person name="Jogler C."/>
        </authorList>
    </citation>
    <scope>NUCLEOTIDE SEQUENCE [LARGE SCALE GENOMIC DNA]</scope>
    <source>
        <strain evidence="2 3">K23_9</strain>
    </source>
</reference>
<dbReference type="InterPro" id="IPR006311">
    <property type="entry name" value="TAT_signal"/>
</dbReference>
<feature type="signal peptide" evidence="1">
    <location>
        <begin position="1"/>
        <end position="39"/>
    </location>
</feature>
<sequence precursor="true">MQKTARPSKRLSRRTLMRGVGAAVALPWLEAMTATNAIAMTPAKPPVRLGFFYVPNGVNMEQWRCGDAGEISEPSKILQPLVDHGVMNRTVVLSNLEAKHCKGPGAGHEPAGGGFLVGKKCKHSEEPEVGGVSVDQLAAREIGFGTPIDSLALGVDPGHRGDHGFSGSYLSHISWRNKTTPAALELNPRKLYDRLFRGRKPRQPNWGESPSLTKSAELDPIEASLLDLVRDDTRSLQRQLGFADRRRLEEYLDGLRSIERRIELSEQDSGSHHSESFDKDPANVALHAGESLSDLPNLIFPDGRGIPKVYGDHVNLMLDILTLAFQTDTTRVGSFMFSYEKSGRSYREIGAPGSHHSTSHHQSKADKLAELTKINTHHMELFARMLDRMSKIKEGDSTLLDNVALLYGSGISDGNEHNHDDLPVMVCGGGGGAIQGGRHVVFEKPTPLCNVYVDLLQTVGVEKNEFGDSTGPTEKLSGSA</sequence>
<dbReference type="Proteomes" id="UP000319817">
    <property type="component" value="Chromosome"/>
</dbReference>
<evidence type="ECO:0000313" key="3">
    <source>
        <dbReference type="Proteomes" id="UP000319817"/>
    </source>
</evidence>